<reference evidence="1" key="1">
    <citation type="submission" date="2018-02" db="EMBL/GenBank/DDBJ databases">
        <title>Rhizophora mucronata_Transcriptome.</title>
        <authorList>
            <person name="Meera S.P."/>
            <person name="Sreeshan A."/>
            <person name="Augustine A."/>
        </authorList>
    </citation>
    <scope>NUCLEOTIDE SEQUENCE</scope>
    <source>
        <tissue evidence="1">Leaf</tissue>
    </source>
</reference>
<name>A0A2P2PMM9_RHIMU</name>
<protein>
    <submittedName>
        <fullName evidence="1">Uncharacterized protein</fullName>
    </submittedName>
</protein>
<evidence type="ECO:0000313" key="1">
    <source>
        <dbReference type="EMBL" id="MBX55992.1"/>
    </source>
</evidence>
<organism evidence="1">
    <name type="scientific">Rhizophora mucronata</name>
    <name type="common">Asiatic mangrove</name>
    <dbReference type="NCBI Taxonomy" id="61149"/>
    <lineage>
        <taxon>Eukaryota</taxon>
        <taxon>Viridiplantae</taxon>
        <taxon>Streptophyta</taxon>
        <taxon>Embryophyta</taxon>
        <taxon>Tracheophyta</taxon>
        <taxon>Spermatophyta</taxon>
        <taxon>Magnoliopsida</taxon>
        <taxon>eudicotyledons</taxon>
        <taxon>Gunneridae</taxon>
        <taxon>Pentapetalae</taxon>
        <taxon>rosids</taxon>
        <taxon>fabids</taxon>
        <taxon>Malpighiales</taxon>
        <taxon>Rhizophoraceae</taxon>
        <taxon>Rhizophora</taxon>
    </lineage>
</organism>
<sequence length="27" mass="3368">MWPSDPWLAQWYNRFECSEGYFQTVIL</sequence>
<accession>A0A2P2PMM9</accession>
<proteinExistence type="predicted"/>
<dbReference type="AlphaFoldDB" id="A0A2P2PMM9"/>
<dbReference type="EMBL" id="GGEC01075508">
    <property type="protein sequence ID" value="MBX55992.1"/>
    <property type="molecule type" value="Transcribed_RNA"/>
</dbReference>